<evidence type="ECO:0000313" key="1">
    <source>
        <dbReference type="EMBL" id="KAF5798667.1"/>
    </source>
</evidence>
<reference evidence="2" key="2">
    <citation type="submission" date="2017-02" db="EMBL/GenBank/DDBJ databases">
        <title>Sunflower complete genome.</title>
        <authorList>
            <person name="Langlade N."/>
            <person name="Munos S."/>
        </authorList>
    </citation>
    <scope>NUCLEOTIDE SEQUENCE [LARGE SCALE GENOMIC DNA]</scope>
    <source>
        <tissue evidence="2">Leaves</tissue>
    </source>
</reference>
<proteinExistence type="predicted"/>
<dbReference type="Gramene" id="mRNA:HanXRQr2_Chr07g0295591">
    <property type="protein sequence ID" value="mRNA:HanXRQr2_Chr07g0295591"/>
    <property type="gene ID" value="HanXRQr2_Chr07g0295591"/>
</dbReference>
<reference evidence="1 3" key="1">
    <citation type="journal article" date="2017" name="Nature">
        <title>The sunflower genome provides insights into oil metabolism, flowering and Asterid evolution.</title>
        <authorList>
            <person name="Badouin H."/>
            <person name="Gouzy J."/>
            <person name="Grassa C.J."/>
            <person name="Murat F."/>
            <person name="Staton S.E."/>
            <person name="Cottret L."/>
            <person name="Lelandais-Briere C."/>
            <person name="Owens G.L."/>
            <person name="Carrere S."/>
            <person name="Mayjonade B."/>
            <person name="Legrand L."/>
            <person name="Gill N."/>
            <person name="Kane N.C."/>
            <person name="Bowers J.E."/>
            <person name="Hubner S."/>
            <person name="Bellec A."/>
            <person name="Berard A."/>
            <person name="Berges H."/>
            <person name="Blanchet N."/>
            <person name="Boniface M.C."/>
            <person name="Brunel D."/>
            <person name="Catrice O."/>
            <person name="Chaidir N."/>
            <person name="Claudel C."/>
            <person name="Donnadieu C."/>
            <person name="Faraut T."/>
            <person name="Fievet G."/>
            <person name="Helmstetter N."/>
            <person name="King M."/>
            <person name="Knapp S.J."/>
            <person name="Lai Z."/>
            <person name="Le Paslier M.C."/>
            <person name="Lippi Y."/>
            <person name="Lorenzon L."/>
            <person name="Mandel J.R."/>
            <person name="Marage G."/>
            <person name="Marchand G."/>
            <person name="Marquand E."/>
            <person name="Bret-Mestries E."/>
            <person name="Morien E."/>
            <person name="Nambeesan S."/>
            <person name="Nguyen T."/>
            <person name="Pegot-Espagnet P."/>
            <person name="Pouilly N."/>
            <person name="Raftis F."/>
            <person name="Sallet E."/>
            <person name="Schiex T."/>
            <person name="Thomas J."/>
            <person name="Vandecasteele C."/>
            <person name="Vares D."/>
            <person name="Vear F."/>
            <person name="Vautrin S."/>
            <person name="Crespi M."/>
            <person name="Mangin B."/>
            <person name="Burke J.M."/>
            <person name="Salse J."/>
            <person name="Munos S."/>
            <person name="Vincourt P."/>
            <person name="Rieseberg L.H."/>
            <person name="Langlade N.B."/>
        </authorList>
    </citation>
    <scope>NUCLEOTIDE SEQUENCE [LARGE SCALE GENOMIC DNA]</scope>
    <source>
        <strain evidence="3">cv. SF193</strain>
        <tissue evidence="1">Leaves</tissue>
    </source>
</reference>
<dbReference type="InParanoid" id="A0A251VQA5"/>
<organism evidence="2 3">
    <name type="scientific">Helianthus annuus</name>
    <name type="common">Common sunflower</name>
    <dbReference type="NCBI Taxonomy" id="4232"/>
    <lineage>
        <taxon>Eukaryota</taxon>
        <taxon>Viridiplantae</taxon>
        <taxon>Streptophyta</taxon>
        <taxon>Embryophyta</taxon>
        <taxon>Tracheophyta</taxon>
        <taxon>Spermatophyta</taxon>
        <taxon>Magnoliopsida</taxon>
        <taxon>eudicotyledons</taxon>
        <taxon>Gunneridae</taxon>
        <taxon>Pentapetalae</taxon>
        <taxon>asterids</taxon>
        <taxon>campanulids</taxon>
        <taxon>Asterales</taxon>
        <taxon>Asteraceae</taxon>
        <taxon>Asteroideae</taxon>
        <taxon>Heliantheae alliance</taxon>
        <taxon>Heliantheae</taxon>
        <taxon>Helianthus</taxon>
    </lineage>
</organism>
<accession>A0A251VQA5</accession>
<evidence type="ECO:0000313" key="2">
    <source>
        <dbReference type="EMBL" id="OTG37767.1"/>
    </source>
</evidence>
<sequence length="138" mass="15177">MNKNVVVIKGTNDMNKITLVDLISLIKSYDLDDKQREINHPSSYNIAAVGGSNSAFVSQDNGPLFRCTSNQPAPPAYPLSSASTSSYTSTCQKISEYNCADQLQISNSKHAYMTQIWDNPPTSTKVFRRLGFGTCCLE</sequence>
<protein>
    <submittedName>
        <fullName evidence="2">Uncharacterized protein</fullName>
    </submittedName>
</protein>
<dbReference type="EMBL" id="CM007890">
    <property type="protein sequence ID" value="OTG37767.1"/>
    <property type="molecule type" value="Genomic_DNA"/>
</dbReference>
<name>A0A251VQA5_HELAN</name>
<keyword evidence="3" id="KW-1185">Reference proteome</keyword>
<dbReference type="EMBL" id="MNCJ02000322">
    <property type="protein sequence ID" value="KAF5798667.1"/>
    <property type="molecule type" value="Genomic_DNA"/>
</dbReference>
<evidence type="ECO:0000313" key="3">
    <source>
        <dbReference type="Proteomes" id="UP000215914"/>
    </source>
</evidence>
<gene>
    <name evidence="2" type="ORF">HannXRQ_Chr01g0022421</name>
    <name evidence="1" type="ORF">HanXRQr2_Chr07g0295591</name>
</gene>
<reference evidence="1" key="3">
    <citation type="submission" date="2020-06" db="EMBL/GenBank/DDBJ databases">
        <title>Helianthus annuus Genome sequencing and assembly Release 2.</title>
        <authorList>
            <person name="Gouzy J."/>
            <person name="Langlade N."/>
            <person name="Munos S."/>
        </authorList>
    </citation>
    <scope>NUCLEOTIDE SEQUENCE</scope>
    <source>
        <tissue evidence="1">Leaves</tissue>
    </source>
</reference>
<dbReference type="Proteomes" id="UP000215914">
    <property type="component" value="Chromosome 1"/>
</dbReference>
<dbReference type="AlphaFoldDB" id="A0A251VQA5"/>